<organism evidence="2 3">
    <name type="scientific">Phytophthora cactorum</name>
    <dbReference type="NCBI Taxonomy" id="29920"/>
    <lineage>
        <taxon>Eukaryota</taxon>
        <taxon>Sar</taxon>
        <taxon>Stramenopiles</taxon>
        <taxon>Oomycota</taxon>
        <taxon>Peronosporomycetes</taxon>
        <taxon>Peronosporales</taxon>
        <taxon>Peronosporaceae</taxon>
        <taxon>Phytophthora</taxon>
    </lineage>
</organism>
<sequence length="104" mass="11895">MVGGDVRYQLLVSAGYRRHTTHEGVWSDKKWPRSAWEASSKMRDAQGCRRRRPNQRGFGLKRSAGEFPTRRRSACALLVEVHVSGECQRALQHLEEDVINESNS</sequence>
<evidence type="ECO:0000313" key="3">
    <source>
        <dbReference type="Proteomes" id="UP000697107"/>
    </source>
</evidence>
<protein>
    <submittedName>
        <fullName evidence="2">Uncharacterized protein</fullName>
    </submittedName>
</protein>
<accession>A0A8T1G9X7</accession>
<feature type="region of interest" description="Disordered" evidence="1">
    <location>
        <begin position="42"/>
        <end position="63"/>
    </location>
</feature>
<dbReference type="Proteomes" id="UP000697107">
    <property type="component" value="Unassembled WGS sequence"/>
</dbReference>
<proteinExistence type="predicted"/>
<dbReference type="EMBL" id="RCML01000185">
    <property type="protein sequence ID" value="KAG2986795.1"/>
    <property type="molecule type" value="Genomic_DNA"/>
</dbReference>
<evidence type="ECO:0000313" key="2">
    <source>
        <dbReference type="EMBL" id="KAG2986795.1"/>
    </source>
</evidence>
<name>A0A8T1G9X7_9STRA</name>
<reference evidence="2" key="1">
    <citation type="submission" date="2018-10" db="EMBL/GenBank/DDBJ databases">
        <title>Effector identification in a new, highly contiguous assembly of the strawberry crown rot pathogen Phytophthora cactorum.</title>
        <authorList>
            <person name="Armitage A.D."/>
            <person name="Nellist C.F."/>
            <person name="Bates H."/>
            <person name="Vickerstaff R.J."/>
            <person name="Harrison R.J."/>
        </authorList>
    </citation>
    <scope>NUCLEOTIDE SEQUENCE</scope>
    <source>
        <strain evidence="2">P415</strain>
    </source>
</reference>
<gene>
    <name evidence="2" type="ORF">PC118_g7636</name>
</gene>
<dbReference type="AlphaFoldDB" id="A0A8T1G9X7"/>
<comment type="caution">
    <text evidence="2">The sequence shown here is derived from an EMBL/GenBank/DDBJ whole genome shotgun (WGS) entry which is preliminary data.</text>
</comment>
<evidence type="ECO:0000256" key="1">
    <source>
        <dbReference type="SAM" id="MobiDB-lite"/>
    </source>
</evidence>